<reference evidence="3" key="1">
    <citation type="submission" date="2022-07" db="EMBL/GenBank/DDBJ databases">
        <title>Evaluation of T. orientalis genome assembly methods using nanopore sequencing and analysis of variation between genomes.</title>
        <authorList>
            <person name="Yam J."/>
            <person name="Micallef M.L."/>
            <person name="Liu M."/>
            <person name="Djordjevic S.P."/>
            <person name="Bogema D.R."/>
            <person name="Jenkins C."/>
        </authorList>
    </citation>
    <scope>NUCLEOTIDE SEQUENCE</scope>
    <source>
        <strain evidence="3">Fish Creek</strain>
    </source>
</reference>
<dbReference type="SUPFAM" id="SSF54768">
    <property type="entry name" value="dsRNA-binding domain-like"/>
    <property type="match status" value="1"/>
</dbReference>
<evidence type="ECO:0000256" key="1">
    <source>
        <dbReference type="PROSITE-ProRule" id="PRU00268"/>
    </source>
</evidence>
<dbReference type="InterPro" id="IPR020568">
    <property type="entry name" value="Ribosomal_Su5_D2-typ_SF"/>
</dbReference>
<evidence type="ECO:0000313" key="3">
    <source>
        <dbReference type="EMBL" id="UKJ89369.2"/>
    </source>
</evidence>
<dbReference type="InterPro" id="IPR013810">
    <property type="entry name" value="Ribosomal_uS5_N"/>
</dbReference>
<dbReference type="GO" id="GO:1990904">
    <property type="term" value="C:ribonucleoprotein complex"/>
    <property type="evidence" value="ECO:0007669"/>
    <property type="project" value="UniProtKB-UniRule"/>
</dbReference>
<proteinExistence type="predicted"/>
<keyword evidence="1" id="KW-0689">Ribosomal protein</keyword>
<gene>
    <name evidence="3" type="ORF">MACJ_002619</name>
</gene>
<dbReference type="Proteomes" id="UP000244803">
    <property type="component" value="Chromosome 4"/>
</dbReference>
<evidence type="ECO:0000259" key="2">
    <source>
        <dbReference type="PROSITE" id="PS50881"/>
    </source>
</evidence>
<feature type="domain" description="S5 DRBM" evidence="2">
    <location>
        <begin position="475"/>
        <end position="538"/>
    </location>
</feature>
<dbReference type="SUPFAM" id="SSF54211">
    <property type="entry name" value="Ribosomal protein S5 domain 2-like"/>
    <property type="match status" value="1"/>
</dbReference>
<organism evidence="3 4">
    <name type="scientific">Theileria orientalis</name>
    <dbReference type="NCBI Taxonomy" id="68886"/>
    <lineage>
        <taxon>Eukaryota</taxon>
        <taxon>Sar</taxon>
        <taxon>Alveolata</taxon>
        <taxon>Apicomplexa</taxon>
        <taxon>Aconoidasida</taxon>
        <taxon>Piroplasmida</taxon>
        <taxon>Theileriidae</taxon>
        <taxon>Theileria</taxon>
    </lineage>
</organism>
<evidence type="ECO:0000313" key="4">
    <source>
        <dbReference type="Proteomes" id="UP000244803"/>
    </source>
</evidence>
<accession>A0A976M6H9</accession>
<dbReference type="OrthoDB" id="309483at2759"/>
<dbReference type="Gene3D" id="3.30.160.20">
    <property type="match status" value="1"/>
</dbReference>
<dbReference type="EMBL" id="CP056067">
    <property type="protein sequence ID" value="UKJ89369.2"/>
    <property type="molecule type" value="Genomic_DNA"/>
</dbReference>
<dbReference type="PROSITE" id="PS50881">
    <property type="entry name" value="S5_DSRBD"/>
    <property type="match status" value="1"/>
</dbReference>
<protein>
    <recommendedName>
        <fullName evidence="2">S5 DRBM domain-containing protein</fullName>
    </recommendedName>
</protein>
<name>A0A976M6H9_THEOR</name>
<keyword evidence="1" id="KW-0687">Ribonucleoprotein</keyword>
<dbReference type="GO" id="GO:0006412">
    <property type="term" value="P:translation"/>
    <property type="evidence" value="ECO:0007669"/>
    <property type="project" value="InterPro"/>
</dbReference>
<dbReference type="GO" id="GO:0003723">
    <property type="term" value="F:RNA binding"/>
    <property type="evidence" value="ECO:0007669"/>
    <property type="project" value="InterPro"/>
</dbReference>
<dbReference type="GO" id="GO:0003735">
    <property type="term" value="F:structural constituent of ribosome"/>
    <property type="evidence" value="ECO:0007669"/>
    <property type="project" value="UniProtKB-UniRule"/>
</dbReference>
<dbReference type="GO" id="GO:0005840">
    <property type="term" value="C:ribosome"/>
    <property type="evidence" value="ECO:0007669"/>
    <property type="project" value="UniProtKB-KW"/>
</dbReference>
<dbReference type="Pfam" id="PF00333">
    <property type="entry name" value="Ribosomal_S5"/>
    <property type="match status" value="1"/>
</dbReference>
<dbReference type="AlphaFoldDB" id="A0A976M6H9"/>
<sequence length="702" mass="82559">MHTIVNLINIRKIHTGHVKKVLNNNIGALWKVYEKKIGDQRERWDRNNIEMKYEKDKLTRELTMAKKELLGVFSLREATQMLDSSQENTKYNRQNMNEARRIYRILRPEAQSFFEVGVYGEKQPVFTSSSYTLAVISILNSMTEDLYNLCKSLGIEDKLPEQSQTSYKKIFENLESFFKLRRDGTDVEEWITRVWEKLRPHLVEELGDITNEEMSAWLKRHLIRVESNKKSQEKEHNEWYDFTRDILYDSMPYSEKVAIEDKIGYPLEEASGYLSRLLSLLKDGNVESLDKLIESLKGLGLKEWFKLKPNEIEERLFGGSQEVPEKFDWKREDKELGYLLLETVSRNMEHLLDIESYSPSSILSTISKNLRTNLFEAPENKWLPSEYIKEIIERACNNRNDEDELKEYVETPLKQMLMSDYKYSHQIGPIIMTKQSNRKNWKWVVPSVDSIFDTNRNMYIRNKSNLDPQMRLDNLKSYIVSRKRMRSMTKEGRVYFIRVVVAIGDGNGYFGMGIGYGNDINSAKNSGIENGLKNMYFIDYDPFESLTTPVQGTEYGSRCVIEGREMSKGVKSNRKFLPLVYLMGLNNVKFKLRGTSSWVTRIRSIRKALEAIMSRRTIGRMLGKRYAEVSAPGDDTIHWSDEWFNPILKEYQSKINKLKRLRFKFSRKNRYKYNILVPTDVKTVVPSYNRRMMNKSLKTIKE</sequence>